<dbReference type="AlphaFoldDB" id="A0A1I6QDY4"/>
<feature type="transmembrane region" description="Helical" evidence="8">
    <location>
        <begin position="52"/>
        <end position="79"/>
    </location>
</feature>
<keyword evidence="6 8" id="KW-1133">Transmembrane helix</keyword>
<dbReference type="Proteomes" id="UP000199392">
    <property type="component" value="Unassembled WGS sequence"/>
</dbReference>
<dbReference type="SUPFAM" id="SSF161098">
    <property type="entry name" value="MetI-like"/>
    <property type="match status" value="1"/>
</dbReference>
<dbReference type="GO" id="GO:0055085">
    <property type="term" value="P:transmembrane transport"/>
    <property type="evidence" value="ECO:0007669"/>
    <property type="project" value="InterPro"/>
</dbReference>
<keyword evidence="7 8" id="KW-0472">Membrane</keyword>
<evidence type="ECO:0000256" key="4">
    <source>
        <dbReference type="ARBA" id="ARBA00022475"/>
    </source>
</evidence>
<keyword evidence="11" id="KW-1185">Reference proteome</keyword>
<dbReference type="GO" id="GO:0005886">
    <property type="term" value="C:plasma membrane"/>
    <property type="evidence" value="ECO:0007669"/>
    <property type="project" value="UniProtKB-SubCell"/>
</dbReference>
<evidence type="ECO:0000256" key="6">
    <source>
        <dbReference type="ARBA" id="ARBA00022989"/>
    </source>
</evidence>
<comment type="subcellular location">
    <subcellularLocation>
        <location evidence="1 8">Cell membrane</location>
        <topology evidence="1 8">Multi-pass membrane protein</topology>
    </subcellularLocation>
</comment>
<dbReference type="EMBL" id="FOZW01000002">
    <property type="protein sequence ID" value="SFS50699.1"/>
    <property type="molecule type" value="Genomic_DNA"/>
</dbReference>
<keyword evidence="3 8" id="KW-0813">Transport</keyword>
<dbReference type="InterPro" id="IPR035906">
    <property type="entry name" value="MetI-like_sf"/>
</dbReference>
<feature type="transmembrane region" description="Helical" evidence="8">
    <location>
        <begin position="186"/>
        <end position="208"/>
    </location>
</feature>
<dbReference type="Gene3D" id="1.10.3720.10">
    <property type="entry name" value="MetI-like"/>
    <property type="match status" value="1"/>
</dbReference>
<evidence type="ECO:0000256" key="7">
    <source>
        <dbReference type="ARBA" id="ARBA00023136"/>
    </source>
</evidence>
<dbReference type="InterPro" id="IPR000515">
    <property type="entry name" value="MetI-like"/>
</dbReference>
<protein>
    <submittedName>
        <fullName evidence="10">Putative spermidine/putrescine transport system permease protein</fullName>
    </submittedName>
</protein>
<reference evidence="11" key="1">
    <citation type="submission" date="2016-10" db="EMBL/GenBank/DDBJ databases">
        <authorList>
            <person name="Varghese N."/>
            <person name="Submissions S."/>
        </authorList>
    </citation>
    <scope>NUCLEOTIDE SEQUENCE [LARGE SCALE GENOMIC DNA]</scope>
    <source>
        <strain evidence="11">DSM 26894</strain>
    </source>
</reference>
<feature type="transmembrane region" description="Helical" evidence="8">
    <location>
        <begin position="244"/>
        <end position="267"/>
    </location>
</feature>
<feature type="domain" description="ABC transmembrane type-1" evidence="9">
    <location>
        <begin position="57"/>
        <end position="263"/>
    </location>
</feature>
<evidence type="ECO:0000256" key="2">
    <source>
        <dbReference type="ARBA" id="ARBA00007069"/>
    </source>
</evidence>
<dbReference type="OrthoDB" id="9807047at2"/>
<evidence type="ECO:0000259" key="9">
    <source>
        <dbReference type="PROSITE" id="PS50928"/>
    </source>
</evidence>
<dbReference type="STRING" id="311180.SAMN04488050_10214"/>
<sequence>MIRKETLLSWPMIAFMVLFFISPLLLLAGISLRGADGSWGLGNFAAFLSDPFARGVLTGTLALGAKVTCFVSLAALPLVMLYWHAGKRLRGLILICTLLPMLTANVVRTFAWVVLLGRNGPISQTLLGLGLTERPFSLLFSETGLIIALVQIELPLLLLPVFAVLNRADRKTLEAAEVLGAGRWRAWFSAIFPQIIPAVLAGWVLVFASATTSYVTQSVIGGARLIYLPQFVYREVGVLFQWPMAAAISILLLASTGVIMLGLTMLARHERLQGHA</sequence>
<dbReference type="PROSITE" id="PS50928">
    <property type="entry name" value="ABC_TM1"/>
    <property type="match status" value="1"/>
</dbReference>
<evidence type="ECO:0000256" key="5">
    <source>
        <dbReference type="ARBA" id="ARBA00022692"/>
    </source>
</evidence>
<dbReference type="CDD" id="cd06261">
    <property type="entry name" value="TM_PBP2"/>
    <property type="match status" value="1"/>
</dbReference>
<gene>
    <name evidence="10" type="ORF">SAMN04488050_10214</name>
</gene>
<name>A0A1I6QDY4_9RHOB</name>
<dbReference type="Pfam" id="PF00528">
    <property type="entry name" value="BPD_transp_1"/>
    <property type="match status" value="1"/>
</dbReference>
<evidence type="ECO:0000256" key="3">
    <source>
        <dbReference type="ARBA" id="ARBA00022448"/>
    </source>
</evidence>
<accession>A0A1I6QDY4</accession>
<keyword evidence="5 8" id="KW-0812">Transmembrane</keyword>
<dbReference type="RefSeq" id="WP_092419001.1">
    <property type="nucleotide sequence ID" value="NZ_FNCL01000001.1"/>
</dbReference>
<dbReference type="PANTHER" id="PTHR42929">
    <property type="entry name" value="INNER MEMBRANE ABC TRANSPORTER PERMEASE PROTEIN YDCU-RELATED-RELATED"/>
    <property type="match status" value="1"/>
</dbReference>
<evidence type="ECO:0000313" key="11">
    <source>
        <dbReference type="Proteomes" id="UP000199392"/>
    </source>
</evidence>
<feature type="transmembrane region" description="Helical" evidence="8">
    <location>
        <begin position="91"/>
        <end position="116"/>
    </location>
</feature>
<evidence type="ECO:0000256" key="1">
    <source>
        <dbReference type="ARBA" id="ARBA00004651"/>
    </source>
</evidence>
<organism evidence="10 11">
    <name type="scientific">Alloyangia pacifica</name>
    <dbReference type="NCBI Taxonomy" id="311180"/>
    <lineage>
        <taxon>Bacteria</taxon>
        <taxon>Pseudomonadati</taxon>
        <taxon>Pseudomonadota</taxon>
        <taxon>Alphaproteobacteria</taxon>
        <taxon>Rhodobacterales</taxon>
        <taxon>Roseobacteraceae</taxon>
        <taxon>Alloyangia</taxon>
    </lineage>
</organism>
<dbReference type="PANTHER" id="PTHR42929:SF5">
    <property type="entry name" value="ABC TRANSPORTER PERMEASE PROTEIN"/>
    <property type="match status" value="1"/>
</dbReference>
<proteinExistence type="inferred from homology"/>
<evidence type="ECO:0000256" key="8">
    <source>
        <dbReference type="RuleBase" id="RU363032"/>
    </source>
</evidence>
<feature type="transmembrane region" description="Helical" evidence="8">
    <location>
        <begin position="12"/>
        <end position="32"/>
    </location>
</feature>
<evidence type="ECO:0000313" key="10">
    <source>
        <dbReference type="EMBL" id="SFS50699.1"/>
    </source>
</evidence>
<comment type="similarity">
    <text evidence="2">Belongs to the binding-protein-dependent transport system permease family. CysTW subfamily.</text>
</comment>
<keyword evidence="4" id="KW-1003">Cell membrane</keyword>
<feature type="transmembrane region" description="Helical" evidence="8">
    <location>
        <begin position="136"/>
        <end position="165"/>
    </location>
</feature>